<dbReference type="PROSITE" id="PS00455">
    <property type="entry name" value="AMP_BINDING"/>
    <property type="match status" value="1"/>
</dbReference>
<feature type="domain" description="AMP-dependent synthetase/ligase" evidence="1">
    <location>
        <begin position="26"/>
        <end position="380"/>
    </location>
</feature>
<dbReference type="RefSeq" id="WP_229537177.1">
    <property type="nucleotide sequence ID" value="NZ_JAJHJB010000058.1"/>
</dbReference>
<dbReference type="SUPFAM" id="SSF56801">
    <property type="entry name" value="Acetyl-CoA synthetase-like"/>
    <property type="match status" value="1"/>
</dbReference>
<dbReference type="EMBL" id="JAJHJB010000058">
    <property type="protein sequence ID" value="MCC5468319.1"/>
    <property type="molecule type" value="Genomic_DNA"/>
</dbReference>
<dbReference type="InterPro" id="IPR025110">
    <property type="entry name" value="AMP-bd_C"/>
</dbReference>
<dbReference type="Gene3D" id="3.30.300.30">
    <property type="match status" value="1"/>
</dbReference>
<organism evidence="3 4">
    <name type="scientific">Pelosinus baikalensis</name>
    <dbReference type="NCBI Taxonomy" id="2892015"/>
    <lineage>
        <taxon>Bacteria</taxon>
        <taxon>Bacillati</taxon>
        <taxon>Bacillota</taxon>
        <taxon>Negativicutes</taxon>
        <taxon>Selenomonadales</taxon>
        <taxon>Sporomusaceae</taxon>
        <taxon>Pelosinus</taxon>
    </lineage>
</organism>
<gene>
    <name evidence="3" type="ORF">LMF89_23565</name>
</gene>
<dbReference type="Pfam" id="PF13193">
    <property type="entry name" value="AMP-binding_C"/>
    <property type="match status" value="1"/>
</dbReference>
<reference evidence="3" key="1">
    <citation type="submission" date="2021-11" db="EMBL/GenBank/DDBJ databases">
        <title>Description of a new species Pelosinus isolated from the bottom sediments of Lake Baikal.</title>
        <authorList>
            <person name="Zakharyuk A."/>
        </authorList>
    </citation>
    <scope>NUCLEOTIDE SEQUENCE</scope>
    <source>
        <strain evidence="3">Bkl1</strain>
    </source>
</reference>
<dbReference type="PANTHER" id="PTHR45527:SF1">
    <property type="entry name" value="FATTY ACID SYNTHASE"/>
    <property type="match status" value="1"/>
</dbReference>
<dbReference type="PANTHER" id="PTHR45527">
    <property type="entry name" value="NONRIBOSOMAL PEPTIDE SYNTHETASE"/>
    <property type="match status" value="1"/>
</dbReference>
<dbReference type="InterPro" id="IPR020845">
    <property type="entry name" value="AMP-binding_CS"/>
</dbReference>
<proteinExistence type="predicted"/>
<evidence type="ECO:0000313" key="4">
    <source>
        <dbReference type="Proteomes" id="UP001165492"/>
    </source>
</evidence>
<dbReference type="InterPro" id="IPR042099">
    <property type="entry name" value="ANL_N_sf"/>
</dbReference>
<keyword evidence="4" id="KW-1185">Reference proteome</keyword>
<dbReference type="NCBIfam" id="TIGR01733">
    <property type="entry name" value="AA-adenyl-dom"/>
    <property type="match status" value="1"/>
</dbReference>
<dbReference type="InterPro" id="IPR010071">
    <property type="entry name" value="AA_adenyl_dom"/>
</dbReference>
<comment type="caution">
    <text evidence="3">The sequence shown here is derived from an EMBL/GenBank/DDBJ whole genome shotgun (WGS) entry which is preliminary data.</text>
</comment>
<evidence type="ECO:0000259" key="1">
    <source>
        <dbReference type="Pfam" id="PF00501"/>
    </source>
</evidence>
<dbReference type="InterPro" id="IPR000873">
    <property type="entry name" value="AMP-dep_synth/lig_dom"/>
</dbReference>
<dbReference type="Proteomes" id="UP001165492">
    <property type="component" value="Unassembled WGS sequence"/>
</dbReference>
<feature type="domain" description="AMP-binding enzyme C-terminal" evidence="2">
    <location>
        <begin position="444"/>
        <end position="512"/>
    </location>
</feature>
<evidence type="ECO:0000313" key="3">
    <source>
        <dbReference type="EMBL" id="MCC5468319.1"/>
    </source>
</evidence>
<dbReference type="Pfam" id="PF00501">
    <property type="entry name" value="AMP-binding"/>
    <property type="match status" value="1"/>
</dbReference>
<name>A0ABS8HYS7_9FIRM</name>
<evidence type="ECO:0000259" key="2">
    <source>
        <dbReference type="Pfam" id="PF13193"/>
    </source>
</evidence>
<sequence>MLSEQQLKFIKKDSEKNYLHSHFLRSVINFPNNPALSINKKKYTYEELFNLSNTMANNYIKHIKKRPERIAFYFDKNVNSYVCILSILIAGATFVPLNPKFPDGRTCKMIELGKLDLIVTERKYEEKLNKIISDVPENIRPKLFCVEWLDMSVNEMMKAIDKREDFAYLLFTSGSTGQPKGVPISHKNASQFLKACESRYDFNCKDNFSQTFDFTFDLSIFDMFMAWRHGACVCPLNNIDMLSPFKFVSENNITIWFSVPSVASGLNKLNLLKPNSLTSLRISLFCGEALPQELAEAWQEAASNSIVENLYGPTELTVACSAYRWDKTKSSSECVNGLAPIGQIYQGMDFIIVNEDLQIVKSGESGELCVSGPQMFSGYFNSSISINEIIVESFNKLNERTIYYRTGDVVKLNANDNLIYLGRRDSQIKLSGFRVELSEIEFAIRKQGVQEVAVIPNKNKHNLIDYLVAFISGHDDKKIEEIKDGIKSILPTYMIPQRIISMSSMPVNSNGKIDRKELSNNLSKVV</sequence>
<protein>
    <submittedName>
        <fullName evidence="3">Amino acid adenylation domain-containing protein</fullName>
    </submittedName>
</protein>
<dbReference type="InterPro" id="IPR045851">
    <property type="entry name" value="AMP-bd_C_sf"/>
</dbReference>
<dbReference type="Gene3D" id="3.40.50.12780">
    <property type="entry name" value="N-terminal domain of ligase-like"/>
    <property type="match status" value="1"/>
</dbReference>
<accession>A0ABS8HYS7</accession>